<accession>A0A0E4G158</accession>
<protein>
    <submittedName>
        <fullName evidence="1">Uncharacterized protein</fullName>
    </submittedName>
</protein>
<reference evidence="1 2" key="1">
    <citation type="submission" date="2014-11" db="EMBL/GenBank/DDBJ databases">
        <title>Symbiosis island explosion on the genome of extra-slow-growing strains of soybean bradyrhizobia with massive insertion sequences.</title>
        <authorList>
            <person name="Iida T."/>
            <person name="Minamisawa K."/>
        </authorList>
    </citation>
    <scope>NUCLEOTIDE SEQUENCE [LARGE SCALE GENOMIC DNA]</scope>
    <source>
        <strain evidence="1 2">NK6</strain>
    </source>
</reference>
<dbReference type="Proteomes" id="UP000063308">
    <property type="component" value="Chromosome"/>
</dbReference>
<organism evidence="1 2">
    <name type="scientific">Bradyrhizobium diazoefficiens</name>
    <dbReference type="NCBI Taxonomy" id="1355477"/>
    <lineage>
        <taxon>Bacteria</taxon>
        <taxon>Pseudomonadati</taxon>
        <taxon>Pseudomonadota</taxon>
        <taxon>Alphaproteobacteria</taxon>
        <taxon>Hyphomicrobiales</taxon>
        <taxon>Nitrobacteraceae</taxon>
        <taxon>Bradyrhizobium</taxon>
    </lineage>
</organism>
<evidence type="ECO:0000313" key="2">
    <source>
        <dbReference type="Proteomes" id="UP000063308"/>
    </source>
</evidence>
<name>A0A0E4G158_9BRAD</name>
<dbReference type="EMBL" id="AP014685">
    <property type="protein sequence ID" value="BAR62884.1"/>
    <property type="molecule type" value="Genomic_DNA"/>
</dbReference>
<proteinExistence type="predicted"/>
<gene>
    <name evidence="1" type="ORF">NK6_9749</name>
</gene>
<dbReference type="AlphaFoldDB" id="A0A0E4G158"/>
<evidence type="ECO:0000313" key="1">
    <source>
        <dbReference type="EMBL" id="BAR62884.1"/>
    </source>
</evidence>
<sequence length="41" mass="4462">MISNKAAPFPEGAASVGRELAKINLMVQRRKRPKKPISASI</sequence>